<dbReference type="EMBL" id="KV748729">
    <property type="protein sequence ID" value="OCL13378.1"/>
    <property type="molecule type" value="Genomic_DNA"/>
</dbReference>
<dbReference type="PANTHER" id="PTHR35569:SF1">
    <property type="entry name" value="CYANAMIDE HYDRATASE DDI2-RELATED"/>
    <property type="match status" value="1"/>
</dbReference>
<accession>A0A8E2FBE6</accession>
<gene>
    <name evidence="1" type="ORF">AOQ84DRAFT_332744</name>
</gene>
<evidence type="ECO:0008006" key="3">
    <source>
        <dbReference type="Google" id="ProtNLM"/>
    </source>
</evidence>
<sequence length="234" mass="25382">MAQTTPALPTRVIAGITVPDTPLIAKALAYARSLMDDQGYNHIVRSWLTGMAIVSHLPTSATGSLDLEAFSVANILHDLGWAITGDVVSTDKRFEVDGANGARAFIQREVEGTQEWDAHRLQLVWDAIALHTTPSIARFKQPEVAFTSLGIFAELTGPAIAPPGTLSQAEFDSIAAEFPRADLKGYIRETMCRLCRTKPDTTYDNFVGEYGERFLEGFSLKGKLAIDALDGGIV</sequence>
<dbReference type="Gene3D" id="1.10.3210.10">
    <property type="entry name" value="Hypothetical protein af1432"/>
    <property type="match status" value="1"/>
</dbReference>
<protein>
    <recommendedName>
        <fullName evidence="3">HD domain-containing protein</fullName>
    </recommendedName>
</protein>
<dbReference type="AlphaFoldDB" id="A0A8E2FBE6"/>
<dbReference type="Proteomes" id="UP000250140">
    <property type="component" value="Unassembled WGS sequence"/>
</dbReference>
<evidence type="ECO:0000313" key="2">
    <source>
        <dbReference type="Proteomes" id="UP000250140"/>
    </source>
</evidence>
<dbReference type="OrthoDB" id="2378324at2759"/>
<dbReference type="PANTHER" id="PTHR35569">
    <property type="entry name" value="CYANAMIDE HYDRATASE DDI2-RELATED"/>
    <property type="match status" value="1"/>
</dbReference>
<dbReference type="SUPFAM" id="SSF109604">
    <property type="entry name" value="HD-domain/PDEase-like"/>
    <property type="match status" value="1"/>
</dbReference>
<organism evidence="1 2">
    <name type="scientific">Glonium stellatum</name>
    <dbReference type="NCBI Taxonomy" id="574774"/>
    <lineage>
        <taxon>Eukaryota</taxon>
        <taxon>Fungi</taxon>
        <taxon>Dikarya</taxon>
        <taxon>Ascomycota</taxon>
        <taxon>Pezizomycotina</taxon>
        <taxon>Dothideomycetes</taxon>
        <taxon>Pleosporomycetidae</taxon>
        <taxon>Gloniales</taxon>
        <taxon>Gloniaceae</taxon>
        <taxon>Glonium</taxon>
    </lineage>
</organism>
<keyword evidence="2" id="KW-1185">Reference proteome</keyword>
<name>A0A8E2FBE6_9PEZI</name>
<proteinExistence type="predicted"/>
<evidence type="ECO:0000313" key="1">
    <source>
        <dbReference type="EMBL" id="OCL13378.1"/>
    </source>
</evidence>
<reference evidence="1 2" key="1">
    <citation type="journal article" date="2016" name="Nat. Commun.">
        <title>Ectomycorrhizal ecology is imprinted in the genome of the dominant symbiotic fungus Cenococcum geophilum.</title>
        <authorList>
            <consortium name="DOE Joint Genome Institute"/>
            <person name="Peter M."/>
            <person name="Kohler A."/>
            <person name="Ohm R.A."/>
            <person name="Kuo A."/>
            <person name="Krutzmann J."/>
            <person name="Morin E."/>
            <person name="Arend M."/>
            <person name="Barry K.W."/>
            <person name="Binder M."/>
            <person name="Choi C."/>
            <person name="Clum A."/>
            <person name="Copeland A."/>
            <person name="Grisel N."/>
            <person name="Haridas S."/>
            <person name="Kipfer T."/>
            <person name="LaButti K."/>
            <person name="Lindquist E."/>
            <person name="Lipzen A."/>
            <person name="Maire R."/>
            <person name="Meier B."/>
            <person name="Mihaltcheva S."/>
            <person name="Molinier V."/>
            <person name="Murat C."/>
            <person name="Poggeler S."/>
            <person name="Quandt C.A."/>
            <person name="Sperisen C."/>
            <person name="Tritt A."/>
            <person name="Tisserant E."/>
            <person name="Crous P.W."/>
            <person name="Henrissat B."/>
            <person name="Nehls U."/>
            <person name="Egli S."/>
            <person name="Spatafora J.W."/>
            <person name="Grigoriev I.V."/>
            <person name="Martin F.M."/>
        </authorList>
    </citation>
    <scope>NUCLEOTIDE SEQUENCE [LARGE SCALE GENOMIC DNA]</scope>
    <source>
        <strain evidence="1 2">CBS 207.34</strain>
    </source>
</reference>